<feature type="compositionally biased region" description="Low complexity" evidence="1">
    <location>
        <begin position="154"/>
        <end position="168"/>
    </location>
</feature>
<dbReference type="AlphaFoldDB" id="A0A9P6IE02"/>
<dbReference type="PANTHER" id="PTHR38795">
    <property type="entry name" value="DUF6604 DOMAIN-CONTAINING PROTEIN"/>
    <property type="match status" value="1"/>
</dbReference>
<gene>
    <name evidence="3" type="ORF">CkaCkLH20_00944</name>
</gene>
<comment type="caution">
    <text evidence="3">The sequence shown here is derived from an EMBL/GenBank/DDBJ whole genome shotgun (WGS) entry which is preliminary data.</text>
</comment>
<feature type="region of interest" description="Disordered" evidence="1">
    <location>
        <begin position="150"/>
        <end position="184"/>
    </location>
</feature>
<evidence type="ECO:0000313" key="4">
    <source>
        <dbReference type="Proteomes" id="UP000781932"/>
    </source>
</evidence>
<evidence type="ECO:0000259" key="2">
    <source>
        <dbReference type="Pfam" id="PF20253"/>
    </source>
</evidence>
<dbReference type="InterPro" id="IPR046539">
    <property type="entry name" value="DUF6604"/>
</dbReference>
<feature type="domain" description="DUF6604" evidence="2">
    <location>
        <begin position="16"/>
        <end position="241"/>
    </location>
</feature>
<reference evidence="3" key="1">
    <citation type="submission" date="2020-03" db="EMBL/GenBank/DDBJ databases">
        <authorList>
            <person name="He L."/>
        </authorList>
    </citation>
    <scope>NUCLEOTIDE SEQUENCE</scope>
    <source>
        <strain evidence="3">CkLH20</strain>
    </source>
</reference>
<dbReference type="EMBL" id="JAATWM020000002">
    <property type="protein sequence ID" value="KAF9881798.1"/>
    <property type="molecule type" value="Genomic_DNA"/>
</dbReference>
<evidence type="ECO:0000313" key="3">
    <source>
        <dbReference type="EMBL" id="KAF9881798.1"/>
    </source>
</evidence>
<organism evidence="3 4">
    <name type="scientific">Colletotrichum karsti</name>
    <dbReference type="NCBI Taxonomy" id="1095194"/>
    <lineage>
        <taxon>Eukaryota</taxon>
        <taxon>Fungi</taxon>
        <taxon>Dikarya</taxon>
        <taxon>Ascomycota</taxon>
        <taxon>Pezizomycotina</taxon>
        <taxon>Sordariomycetes</taxon>
        <taxon>Hypocreomycetidae</taxon>
        <taxon>Glomerellales</taxon>
        <taxon>Glomerellaceae</taxon>
        <taxon>Colletotrichum</taxon>
        <taxon>Colletotrichum boninense species complex</taxon>
    </lineage>
</organism>
<keyword evidence="4" id="KW-1185">Reference proteome</keyword>
<proteinExistence type="predicted"/>
<sequence length="825" mass="93727">MPSETIRTSISEAYGEYKSATHYFLTWLRCQYRLVAPTHERKMDDFQSTKDILNAVRVVSDAESAVPASVISSLRNAIAKRREVLAIYKRLCADDLEHEVFLRKLEKALRVLKPFVVTSNPTIAEREAIKNFIAPNKFFALNVVDEDIGDDQDTAPSSQDPPQQSDAQVIPPSAPTDEKKKPTEFSLEDDKLGAKIEVMLVFVFFKNLSSLVQSYYTDAANGMIPLPLAAWLTNSAYYHVQPILTANRLACSSQWAKCWGLACEFFTKSPDALGRNERVPECFRFLSIAQAVWKYRESKKSPNHLKGVSTIDPLAHLPSTGSLMRQSGVDRDSIAVDRNLVHVIMSNMERVFNYDGAESLKRELSSEPPWDENSIPDDQKLGYTIYKSIARSYKYELMHPKNIKPSKRMMQFLEYGMKFYGHKPRRYPCEPIFYIASIYNGDSINEQGAHMRPPTELVFGIDMLLETYDAFLHPGGELKPQDARLTSLRLAMEMKAAADSLKDTLASTFAGLNNYVQKLQVLFHFSLSLDNYVKEKLWDVYHRAPWTAGCHMVQLLHHAHIFGNILCFDLEMVPAALHLYNAMVRSEVGAPRVPIMEELCDLFEDNVFGGKRPNRNFVSHYRRVVYGSKISKERPGEGGRDFGSRLEGSSKESKVRLKHVESVFFQQHHDDHPLSLQFVAHINGVSDKQLKHPKTRESFMETSSRQSPVEMLEKMKTAVLAEFEGPRPVARINYFAILGVCCKILEDMSEAHGLWRDTRGAGDASFKSGLARELTLVEDALRYCVESSMEKSSERMMSRRPVQAARIALENVDKKAKLSQFLWNV</sequence>
<dbReference type="Pfam" id="PF20253">
    <property type="entry name" value="DUF6604"/>
    <property type="match status" value="1"/>
</dbReference>
<reference evidence="3" key="2">
    <citation type="submission" date="2020-11" db="EMBL/GenBank/DDBJ databases">
        <title>Whole genome sequencing of Colletotrichum sp.</title>
        <authorList>
            <person name="Li H."/>
        </authorList>
    </citation>
    <scope>NUCLEOTIDE SEQUENCE</scope>
    <source>
        <strain evidence="3">CkLH20</strain>
    </source>
</reference>
<dbReference type="GeneID" id="62156738"/>
<dbReference type="OrthoDB" id="4821062at2759"/>
<evidence type="ECO:0000256" key="1">
    <source>
        <dbReference type="SAM" id="MobiDB-lite"/>
    </source>
</evidence>
<dbReference type="PANTHER" id="PTHR38795:SF1">
    <property type="entry name" value="DUF6604 DOMAIN-CONTAINING PROTEIN"/>
    <property type="match status" value="1"/>
</dbReference>
<accession>A0A9P6IE02</accession>
<name>A0A9P6IE02_9PEZI</name>
<dbReference type="RefSeq" id="XP_038751259.1">
    <property type="nucleotide sequence ID" value="XM_038883664.1"/>
</dbReference>
<protein>
    <recommendedName>
        <fullName evidence="2">DUF6604 domain-containing protein</fullName>
    </recommendedName>
</protein>
<dbReference type="Proteomes" id="UP000781932">
    <property type="component" value="Unassembled WGS sequence"/>
</dbReference>